<sequence>MSFRVDGYIQDWLLFLDTGESSCLKRSIAELKPDDSVTGGGFIRFAEGVSLLANVTEMLVLCLRIQQLMGTQAGECVSSFIRNQPSYFKVADADTAGAYISQTQKTISAWTLILHLTAERTYGVVSTYRPFNRLLRSLTLDYLDQPASHTQRKRLFQNIGVSALAEDAFYRKVASSIHLSLTANDGDFHDAVVASKKGFEGLADTGLDLSLYMGYLTPSITSKRFKQPMYFKRALEIYAEVLVRNDQRPPWPHLVRLFENGDYARSASVELALRKFFLRGYEAKGKAFATWATTLSAYGQKHEIIDLLWEKPGFLQRLEDLEGSLTVSLFHGSRMKRELLRRYPEHIDTSFSCDLGI</sequence>
<dbReference type="RefSeq" id="WP_005742807.1">
    <property type="nucleotide sequence ID" value="NZ_CP031226.1"/>
</dbReference>
<protein>
    <submittedName>
        <fullName evidence="1">Uncharacterized protein</fullName>
    </submittedName>
</protein>
<dbReference type="GeneID" id="39474410"/>
<proteinExistence type="predicted"/>
<gene>
    <name evidence="1" type="ORF">PLA107_033390</name>
</gene>
<dbReference type="Proteomes" id="UP000006426">
    <property type="component" value="Plasmid pmppla107"/>
</dbReference>
<evidence type="ECO:0000313" key="1">
    <source>
        <dbReference type="EMBL" id="AXH60106.1"/>
    </source>
</evidence>
<accession>A0AAD0PWN8</accession>
<name>A0AAD0PWN8_PSEAV</name>
<evidence type="ECO:0000313" key="2">
    <source>
        <dbReference type="Proteomes" id="UP000006426"/>
    </source>
</evidence>
<dbReference type="EMBL" id="CP031226">
    <property type="protein sequence ID" value="AXH60106.1"/>
    <property type="molecule type" value="Genomic_DNA"/>
</dbReference>
<dbReference type="AlphaFoldDB" id="A0AAD0PWN8"/>
<geneLocation type="plasmid" evidence="2">
    <name>pmppla107</name>
</geneLocation>
<organism evidence="1 2">
    <name type="scientific">Pseudomonas amygdali pv. lachrymans str. M301315</name>
    <dbReference type="NCBI Taxonomy" id="629260"/>
    <lineage>
        <taxon>Bacteria</taxon>
        <taxon>Pseudomonadati</taxon>
        <taxon>Pseudomonadota</taxon>
        <taxon>Gammaproteobacteria</taxon>
        <taxon>Pseudomonadales</taxon>
        <taxon>Pseudomonadaceae</taxon>
        <taxon>Pseudomonas</taxon>
        <taxon>Pseudomonas amygdali</taxon>
    </lineage>
</organism>
<keyword evidence="1" id="KW-0614">Plasmid</keyword>
<reference evidence="1 2" key="1">
    <citation type="journal article" date="2011" name="PLoS Pathog.">
        <title>Dynamic evolution of pathogenicity revealed by sequencing and comparative genomics of 19 Pseudomonas syringae isolates.</title>
        <authorList>
            <person name="Baltrus D.A."/>
            <person name="Nishimura M.T."/>
            <person name="Romanchuk A."/>
            <person name="Chang J.H."/>
            <person name="Mukhtar M.S."/>
            <person name="Cherkis K."/>
            <person name="Roach J."/>
            <person name="Grant S.R."/>
            <person name="Jones C.D."/>
            <person name="Dangl J.L."/>
        </authorList>
    </citation>
    <scope>NUCLEOTIDE SEQUENCE [LARGE SCALE GENOMIC DNA]</scope>
    <source>
        <strain evidence="1 2">M301315</strain>
    </source>
</reference>